<keyword evidence="2" id="KW-1133">Transmembrane helix</keyword>
<accession>A0ABS0F702</accession>
<dbReference type="Proteomes" id="UP000642910">
    <property type="component" value="Unassembled WGS sequence"/>
</dbReference>
<feature type="compositionally biased region" description="Basic and acidic residues" evidence="1">
    <location>
        <begin position="1"/>
        <end position="13"/>
    </location>
</feature>
<keyword evidence="2" id="KW-0812">Transmembrane</keyword>
<feature type="transmembrane region" description="Helical" evidence="2">
    <location>
        <begin position="98"/>
        <end position="120"/>
    </location>
</feature>
<evidence type="ECO:0000313" key="3">
    <source>
        <dbReference type="EMBL" id="MBF8379072.1"/>
    </source>
</evidence>
<keyword evidence="4" id="KW-1185">Reference proteome</keyword>
<dbReference type="RefSeq" id="WP_195868390.1">
    <property type="nucleotide sequence ID" value="NZ_JADPKZ010000048.1"/>
</dbReference>
<reference evidence="3 4" key="1">
    <citation type="submission" date="2020-11" db="EMBL/GenBank/DDBJ databases">
        <title>Genomic insight of Alicyclobacillus mali FL 18 reveals a new arsenic-resistant strain, with potential in environmental biotechnology.</title>
        <authorList>
            <person name="Fiorentino G."/>
            <person name="Gallo G."/>
            <person name="Aulitto M."/>
        </authorList>
    </citation>
    <scope>NUCLEOTIDE SEQUENCE [LARGE SCALE GENOMIC DNA]</scope>
    <source>
        <strain evidence="3 4">FL 18</strain>
    </source>
</reference>
<proteinExistence type="predicted"/>
<protein>
    <submittedName>
        <fullName evidence="3">DUF1345 domain-containing protein</fullName>
    </submittedName>
</protein>
<name>A0ABS0F702_9BACL</name>
<comment type="caution">
    <text evidence="3">The sequence shown here is derived from an EMBL/GenBank/DDBJ whole genome shotgun (WGS) entry which is preliminary data.</text>
</comment>
<feature type="transmembrane region" description="Helical" evidence="2">
    <location>
        <begin position="126"/>
        <end position="149"/>
    </location>
</feature>
<evidence type="ECO:0000256" key="2">
    <source>
        <dbReference type="SAM" id="Phobius"/>
    </source>
</evidence>
<feature type="transmembrane region" description="Helical" evidence="2">
    <location>
        <begin position="67"/>
        <end position="86"/>
    </location>
</feature>
<feature type="region of interest" description="Disordered" evidence="1">
    <location>
        <begin position="1"/>
        <end position="21"/>
    </location>
</feature>
<organism evidence="3 4">
    <name type="scientific">Alicyclobacillus mali</name>
    <name type="common">ex Roth et al. 2021</name>
    <dbReference type="NCBI Taxonomy" id="1123961"/>
    <lineage>
        <taxon>Bacteria</taxon>
        <taxon>Bacillati</taxon>
        <taxon>Bacillota</taxon>
        <taxon>Bacilli</taxon>
        <taxon>Bacillales</taxon>
        <taxon>Alicyclobacillaceae</taxon>
        <taxon>Alicyclobacillus</taxon>
    </lineage>
</organism>
<feature type="transmembrane region" description="Helical" evidence="2">
    <location>
        <begin position="42"/>
        <end position="61"/>
    </location>
</feature>
<sequence>MAPDGPRPEEHPSNESGRASVEARVEAELTELARYAHRVPRGLFFAALVLIGVLLTFISVVLHIAPWWASAGVCALLLALLAAAIWQAHDVWARRLALTTISVLTLFLVVSVCYLVHALFHRNESAVALFRDALLLWVTNIFVFAVWYWEIDRGGPLKRHRGTPDRADLLFPQMMADVAGWQDWHPTFIDYLYLAFNTNTAFSPTDTAVLSRRMKVLMMTQSVISLAVVSVIAGRAINIG</sequence>
<evidence type="ECO:0000313" key="4">
    <source>
        <dbReference type="Proteomes" id="UP000642910"/>
    </source>
</evidence>
<feature type="transmembrane region" description="Helical" evidence="2">
    <location>
        <begin position="216"/>
        <end position="237"/>
    </location>
</feature>
<gene>
    <name evidence="3" type="ORF">IW967_14570</name>
</gene>
<dbReference type="EMBL" id="JADPKZ010000048">
    <property type="protein sequence ID" value="MBF8379072.1"/>
    <property type="molecule type" value="Genomic_DNA"/>
</dbReference>
<evidence type="ECO:0000256" key="1">
    <source>
        <dbReference type="SAM" id="MobiDB-lite"/>
    </source>
</evidence>
<keyword evidence="2" id="KW-0472">Membrane</keyword>